<dbReference type="AlphaFoldDB" id="X1PBP3"/>
<dbReference type="GO" id="GO:0005737">
    <property type="term" value="C:cytoplasm"/>
    <property type="evidence" value="ECO:0007669"/>
    <property type="project" value="TreeGrafter"/>
</dbReference>
<dbReference type="PANTHER" id="PTHR46333:SF2">
    <property type="entry name" value="CYTOKINESIS PROTEIN 3"/>
    <property type="match status" value="1"/>
</dbReference>
<feature type="non-terminal residue" evidence="1">
    <location>
        <position position="82"/>
    </location>
</feature>
<dbReference type="InterPro" id="IPR052557">
    <property type="entry name" value="CAP/Cytokinesis_protein"/>
</dbReference>
<evidence type="ECO:0000313" key="1">
    <source>
        <dbReference type="EMBL" id="GAI53732.1"/>
    </source>
</evidence>
<organism evidence="1">
    <name type="scientific">marine sediment metagenome</name>
    <dbReference type="NCBI Taxonomy" id="412755"/>
    <lineage>
        <taxon>unclassified sequences</taxon>
        <taxon>metagenomes</taxon>
        <taxon>ecological metagenomes</taxon>
    </lineage>
</organism>
<dbReference type="EMBL" id="BARV01041755">
    <property type="protein sequence ID" value="GAI53732.1"/>
    <property type="molecule type" value="Genomic_DNA"/>
</dbReference>
<protein>
    <submittedName>
        <fullName evidence="1">Uncharacterized protein</fullName>
    </submittedName>
</protein>
<reference evidence="1" key="1">
    <citation type="journal article" date="2014" name="Front. Microbiol.">
        <title>High frequency of phylogenetically diverse reductive dehalogenase-homologous genes in deep subseafloor sedimentary metagenomes.</title>
        <authorList>
            <person name="Kawai M."/>
            <person name="Futagami T."/>
            <person name="Toyoda A."/>
            <person name="Takaki Y."/>
            <person name="Nishi S."/>
            <person name="Hori S."/>
            <person name="Arai W."/>
            <person name="Tsubouchi T."/>
            <person name="Morono Y."/>
            <person name="Uchiyama I."/>
            <person name="Ito T."/>
            <person name="Fujiyama A."/>
            <person name="Inagaki F."/>
            <person name="Takami H."/>
        </authorList>
    </citation>
    <scope>NUCLEOTIDE SEQUENCE</scope>
    <source>
        <strain evidence="1">Expedition CK06-06</strain>
    </source>
</reference>
<comment type="caution">
    <text evidence="1">The sequence shown here is derived from an EMBL/GenBank/DDBJ whole genome shotgun (WGS) entry which is preliminary data.</text>
</comment>
<accession>X1PBP3</accession>
<name>X1PBP3_9ZZZZ</name>
<sequence>MVLEKRVADCDGYSMLMEAMTETIVKRVRQYTDLARRATELEIHQIKGFAKGYGYMVGSNFSGSNHAWNVVNLDGQRHMIDC</sequence>
<dbReference type="PANTHER" id="PTHR46333">
    <property type="entry name" value="CYTOKINESIS PROTEIN 3"/>
    <property type="match status" value="1"/>
</dbReference>
<proteinExistence type="predicted"/>
<gene>
    <name evidence="1" type="ORF">S06H3_63076</name>
</gene>